<evidence type="ECO:0000259" key="1">
    <source>
        <dbReference type="SMART" id="SM00966"/>
    </source>
</evidence>
<organism evidence="2 3">
    <name type="scientific">Methanohalophilus halophilus</name>
    <dbReference type="NCBI Taxonomy" id="2177"/>
    <lineage>
        <taxon>Archaea</taxon>
        <taxon>Methanobacteriati</taxon>
        <taxon>Methanobacteriota</taxon>
        <taxon>Stenosarchaea group</taxon>
        <taxon>Methanomicrobia</taxon>
        <taxon>Methanosarcinales</taxon>
        <taxon>Methanosarcinaceae</taxon>
        <taxon>Methanohalophilus</taxon>
    </lineage>
</organism>
<dbReference type="InterPro" id="IPR007159">
    <property type="entry name" value="SpoVT-AbrB_dom"/>
</dbReference>
<dbReference type="SUPFAM" id="SSF89447">
    <property type="entry name" value="AbrB/MazE/MraZ-like"/>
    <property type="match status" value="1"/>
</dbReference>
<dbReference type="GeneID" id="43321289"/>
<dbReference type="EMBL" id="FNMU01000001">
    <property type="protein sequence ID" value="SDV99626.1"/>
    <property type="molecule type" value="Genomic_DNA"/>
</dbReference>
<name>A0A1H2PXM3_9EURY</name>
<proteinExistence type="predicted"/>
<reference evidence="2 3" key="1">
    <citation type="submission" date="2016-10" db="EMBL/GenBank/DDBJ databases">
        <authorList>
            <person name="de Groot N.N."/>
        </authorList>
    </citation>
    <scope>NUCLEOTIDE SEQUENCE [LARGE SCALE GENOMIC DNA]</scope>
    <source>
        <strain evidence="2 3">Z-7982</strain>
    </source>
</reference>
<dbReference type="InterPro" id="IPR037914">
    <property type="entry name" value="SpoVT-AbrB_sf"/>
</dbReference>
<feature type="domain" description="SpoVT-AbrB" evidence="1">
    <location>
        <begin position="8"/>
        <end position="53"/>
    </location>
</feature>
<dbReference type="Gene3D" id="2.10.260.10">
    <property type="match status" value="1"/>
</dbReference>
<dbReference type="Proteomes" id="UP000198669">
    <property type="component" value="Unassembled WGS sequence"/>
</dbReference>
<sequence length="71" mass="7584">MPLTRTLNKVGNSLKVTIPSQFAEYLDLIEGSKVSIALKNNKIVFAPVTAGRQTNTETGEAQTAMEGCGND</sequence>
<accession>A0A1H2PXM3</accession>
<dbReference type="GO" id="GO:0003677">
    <property type="term" value="F:DNA binding"/>
    <property type="evidence" value="ECO:0007669"/>
    <property type="project" value="InterPro"/>
</dbReference>
<gene>
    <name evidence="2" type="ORF">SAMN04515625_0038</name>
</gene>
<dbReference type="Pfam" id="PF04014">
    <property type="entry name" value="MazE_antitoxin"/>
    <property type="match status" value="1"/>
</dbReference>
<dbReference type="SMART" id="SM00966">
    <property type="entry name" value="SpoVT_AbrB"/>
    <property type="match status" value="1"/>
</dbReference>
<dbReference type="RefSeq" id="WP_143743522.1">
    <property type="nucleotide sequence ID" value="NZ_CP017921.1"/>
</dbReference>
<evidence type="ECO:0000313" key="2">
    <source>
        <dbReference type="EMBL" id="SDV99626.1"/>
    </source>
</evidence>
<dbReference type="AlphaFoldDB" id="A0A1H2PXM3"/>
<evidence type="ECO:0000313" key="3">
    <source>
        <dbReference type="Proteomes" id="UP000198669"/>
    </source>
</evidence>
<protein>
    <recommendedName>
        <fullName evidence="1">SpoVT-AbrB domain-containing protein</fullName>
    </recommendedName>
</protein>